<evidence type="ECO:0000256" key="2">
    <source>
        <dbReference type="SAM" id="SignalP"/>
    </source>
</evidence>
<dbReference type="HOGENOM" id="CLU_2834799_0_0_1"/>
<sequence>MATMVILLMLAAAARRGRRDEAEEREGFLHGLVFLAMSMAMASRDQWMDDTGDDDEESPTNVGSHL</sequence>
<evidence type="ECO:0000313" key="4">
    <source>
        <dbReference type="Proteomes" id="UP000032180"/>
    </source>
</evidence>
<feature type="signal peptide" evidence="2">
    <location>
        <begin position="1"/>
        <end position="19"/>
    </location>
</feature>
<protein>
    <submittedName>
        <fullName evidence="3">Uncharacterized protein</fullName>
    </submittedName>
</protein>
<keyword evidence="4" id="KW-1185">Reference proteome</keyword>
<reference evidence="3 4" key="1">
    <citation type="submission" date="2012-08" db="EMBL/GenBank/DDBJ databases">
        <title>Oryza genome evolution.</title>
        <authorList>
            <person name="Wing R.A."/>
        </authorList>
    </citation>
    <scope>NUCLEOTIDE SEQUENCE</scope>
</reference>
<reference evidence="3" key="3">
    <citation type="submission" date="2015-04" db="UniProtKB">
        <authorList>
            <consortium name="EnsemblPlants"/>
        </authorList>
    </citation>
    <scope>IDENTIFICATION</scope>
</reference>
<keyword evidence="2" id="KW-0732">Signal</keyword>
<reference evidence="4" key="2">
    <citation type="submission" date="2013-12" db="EMBL/GenBank/DDBJ databases">
        <authorList>
            <person name="Yu Y."/>
            <person name="Lee S."/>
            <person name="de Baynast K."/>
            <person name="Wissotski M."/>
            <person name="Liu L."/>
            <person name="Talag J."/>
            <person name="Goicoechea J."/>
            <person name="Angelova A."/>
            <person name="Jetty R."/>
            <person name="Kudrna D."/>
            <person name="Golser W."/>
            <person name="Rivera L."/>
            <person name="Zhang J."/>
            <person name="Wing R."/>
        </authorList>
    </citation>
    <scope>NUCLEOTIDE SEQUENCE</scope>
</reference>
<feature type="compositionally biased region" description="Acidic residues" evidence="1">
    <location>
        <begin position="48"/>
        <end position="58"/>
    </location>
</feature>
<name>A0A0D9VDB8_9ORYZ</name>
<organism evidence="3 4">
    <name type="scientific">Leersia perrieri</name>
    <dbReference type="NCBI Taxonomy" id="77586"/>
    <lineage>
        <taxon>Eukaryota</taxon>
        <taxon>Viridiplantae</taxon>
        <taxon>Streptophyta</taxon>
        <taxon>Embryophyta</taxon>
        <taxon>Tracheophyta</taxon>
        <taxon>Spermatophyta</taxon>
        <taxon>Magnoliopsida</taxon>
        <taxon>Liliopsida</taxon>
        <taxon>Poales</taxon>
        <taxon>Poaceae</taxon>
        <taxon>BOP clade</taxon>
        <taxon>Oryzoideae</taxon>
        <taxon>Oryzeae</taxon>
        <taxon>Oryzinae</taxon>
        <taxon>Leersia</taxon>
    </lineage>
</organism>
<dbReference type="EnsemblPlants" id="LPERR02G06350.1">
    <property type="protein sequence ID" value="LPERR02G06350.1"/>
    <property type="gene ID" value="LPERR02G06350"/>
</dbReference>
<evidence type="ECO:0000313" key="3">
    <source>
        <dbReference type="EnsemblPlants" id="LPERR02G06350.1"/>
    </source>
</evidence>
<feature type="chain" id="PRO_5002347275" evidence="2">
    <location>
        <begin position="20"/>
        <end position="66"/>
    </location>
</feature>
<feature type="region of interest" description="Disordered" evidence="1">
    <location>
        <begin position="45"/>
        <end position="66"/>
    </location>
</feature>
<accession>A0A0D9VDB8</accession>
<evidence type="ECO:0000256" key="1">
    <source>
        <dbReference type="SAM" id="MobiDB-lite"/>
    </source>
</evidence>
<dbReference type="Proteomes" id="UP000032180">
    <property type="component" value="Chromosome 2"/>
</dbReference>
<dbReference type="Gramene" id="LPERR02G06350.1">
    <property type="protein sequence ID" value="LPERR02G06350.1"/>
    <property type="gene ID" value="LPERR02G06350"/>
</dbReference>
<dbReference type="AlphaFoldDB" id="A0A0D9VDB8"/>
<proteinExistence type="predicted"/>